<feature type="compositionally biased region" description="Basic and acidic residues" evidence="1">
    <location>
        <begin position="96"/>
        <end position="106"/>
    </location>
</feature>
<gene>
    <name evidence="2" type="ORF">B0A50_02933</name>
</gene>
<protein>
    <submittedName>
        <fullName evidence="2">Uncharacterized protein</fullName>
    </submittedName>
</protein>
<feature type="compositionally biased region" description="Low complexity" evidence="1">
    <location>
        <begin position="49"/>
        <end position="59"/>
    </location>
</feature>
<dbReference type="Proteomes" id="UP000308549">
    <property type="component" value="Unassembled WGS sequence"/>
</dbReference>
<feature type="compositionally biased region" description="Polar residues" evidence="1">
    <location>
        <begin position="33"/>
        <end position="43"/>
    </location>
</feature>
<accession>A0A4U0U2I7</accession>
<reference evidence="2 3" key="1">
    <citation type="submission" date="2017-03" db="EMBL/GenBank/DDBJ databases">
        <title>Genomes of endolithic fungi from Antarctica.</title>
        <authorList>
            <person name="Coleine C."/>
            <person name="Masonjones S."/>
            <person name="Stajich J.E."/>
        </authorList>
    </citation>
    <scope>NUCLEOTIDE SEQUENCE [LARGE SCALE GENOMIC DNA]</scope>
    <source>
        <strain evidence="2 3">CCFEE 6315</strain>
    </source>
</reference>
<evidence type="ECO:0000256" key="1">
    <source>
        <dbReference type="SAM" id="MobiDB-lite"/>
    </source>
</evidence>
<dbReference type="OrthoDB" id="5377039at2759"/>
<dbReference type="EMBL" id="NAJL01000017">
    <property type="protein sequence ID" value="TKA28606.1"/>
    <property type="molecule type" value="Genomic_DNA"/>
</dbReference>
<dbReference type="AlphaFoldDB" id="A0A4U0U2I7"/>
<keyword evidence="3" id="KW-1185">Reference proteome</keyword>
<organism evidence="2 3">
    <name type="scientific">Salinomyces thailandicus</name>
    <dbReference type="NCBI Taxonomy" id="706561"/>
    <lineage>
        <taxon>Eukaryota</taxon>
        <taxon>Fungi</taxon>
        <taxon>Dikarya</taxon>
        <taxon>Ascomycota</taxon>
        <taxon>Pezizomycotina</taxon>
        <taxon>Dothideomycetes</taxon>
        <taxon>Dothideomycetidae</taxon>
        <taxon>Mycosphaerellales</taxon>
        <taxon>Teratosphaeriaceae</taxon>
        <taxon>Salinomyces</taxon>
    </lineage>
</organism>
<evidence type="ECO:0000313" key="2">
    <source>
        <dbReference type="EMBL" id="TKA28606.1"/>
    </source>
</evidence>
<comment type="caution">
    <text evidence="2">The sequence shown here is derived from an EMBL/GenBank/DDBJ whole genome shotgun (WGS) entry which is preliminary data.</text>
</comment>
<evidence type="ECO:0000313" key="3">
    <source>
        <dbReference type="Proteomes" id="UP000308549"/>
    </source>
</evidence>
<proteinExistence type="predicted"/>
<sequence>MADDHNMLSSDDEVAATTTPAIQTDVPGALTSPPGSQHTNAQLASMPVAASASASANANGKRPLMDISTASNGDENDNDIQITDSRTTNAAMATKKVADFPPRTHEASGYTWTRAEDEPGYAWLCKKAADEGQRAWEVLLHKDAGFTHRYADPLEVAEKERAVMNSLKQR</sequence>
<name>A0A4U0U2I7_9PEZI</name>
<feature type="region of interest" description="Disordered" evidence="1">
    <location>
        <begin position="1"/>
        <end position="111"/>
    </location>
</feature>
<feature type="compositionally biased region" description="Polar residues" evidence="1">
    <location>
        <begin position="68"/>
        <end position="91"/>
    </location>
</feature>